<evidence type="ECO:0000313" key="2">
    <source>
        <dbReference type="Proteomes" id="UP000523601"/>
    </source>
</evidence>
<comment type="caution">
    <text evidence="1">The sequence shown here is derived from an EMBL/GenBank/DDBJ whole genome shotgun (WGS) entry which is preliminary data.</text>
</comment>
<reference evidence="1 2" key="1">
    <citation type="submission" date="2020-04" db="EMBL/GenBank/DDBJ databases">
        <title>Donghicola sp., a member of the Rhodobacteraceae family isolated from mangrove forest in Thailand.</title>
        <authorList>
            <person name="Charoenyingcharoen P."/>
            <person name="Yukphan P."/>
        </authorList>
    </citation>
    <scope>NUCLEOTIDE SEQUENCE [LARGE SCALE GENOMIC DNA]</scope>
    <source>
        <strain evidence="1 2">C2-DW-16</strain>
    </source>
</reference>
<gene>
    <name evidence="1" type="ORF">HJ526_05950</name>
</gene>
<sequence>MSRFHPLLLRAAFKHLEILAEYRRNGLSKKRPFEELGNLSPTHFVGSERFPTDERTQAVLLDPVTTASKAERVYRALIDQGLSKSAIALPRPANLTERITTSVRARCYDKALQGKHLTSYQRAFVTACLIYRDIFRETRGLTIHIGDLSERRLAMTVGAAMAGAPAAHWQLYQHFRTIPQLGYTHAIVLSDPAAKSAEQQGLDVYRQVLSAPSAMRLPSEIRSVGICLNAFGTPEQVSDLCETLRARASVDMILLRPHPRIEKFDTSKLPDIVSLRPHGESLNDFANACDIVLCGSSSVQVELLALGCPVIHVAGLDSQPYDYLGLCAGGIAFGLEKIELFDLDAVKAFYSQPNWQTRLLSTLEPPATSLPLVSSLWSDAQKRSDGQP</sequence>
<organism evidence="1 2">
    <name type="scientific">Donghicola mangrovi</name>
    <dbReference type="NCBI Taxonomy" id="2729614"/>
    <lineage>
        <taxon>Bacteria</taxon>
        <taxon>Pseudomonadati</taxon>
        <taxon>Pseudomonadota</taxon>
        <taxon>Alphaproteobacteria</taxon>
        <taxon>Rhodobacterales</taxon>
        <taxon>Roseobacteraceae</taxon>
        <taxon>Donghicola</taxon>
    </lineage>
</organism>
<dbReference type="RefSeq" id="WP_176853361.1">
    <property type="nucleotide sequence ID" value="NZ_JABCJD010000002.1"/>
</dbReference>
<dbReference type="InterPro" id="IPR043148">
    <property type="entry name" value="TagF_C"/>
</dbReference>
<dbReference type="Proteomes" id="UP000523601">
    <property type="component" value="Unassembled WGS sequence"/>
</dbReference>
<accession>A0ABX2PBV5</accession>
<name>A0ABX2PBV5_9RHOB</name>
<keyword evidence="2" id="KW-1185">Reference proteome</keyword>
<evidence type="ECO:0000313" key="1">
    <source>
        <dbReference type="EMBL" id="NVO26953.1"/>
    </source>
</evidence>
<dbReference type="SUPFAM" id="SSF53756">
    <property type="entry name" value="UDP-Glycosyltransferase/glycogen phosphorylase"/>
    <property type="match status" value="1"/>
</dbReference>
<dbReference type="EMBL" id="JABCJD010000002">
    <property type="protein sequence ID" value="NVO26953.1"/>
    <property type="molecule type" value="Genomic_DNA"/>
</dbReference>
<dbReference type="Gene3D" id="3.40.50.12580">
    <property type="match status" value="1"/>
</dbReference>
<protein>
    <submittedName>
        <fullName evidence="1">Uncharacterized protein</fullName>
    </submittedName>
</protein>
<proteinExistence type="predicted"/>